<evidence type="ECO:0000313" key="7">
    <source>
        <dbReference type="Proteomes" id="UP000266723"/>
    </source>
</evidence>
<evidence type="ECO:0000256" key="1">
    <source>
        <dbReference type="PROSITE-ProRule" id="PRU00047"/>
    </source>
</evidence>
<feature type="domain" description="CCHC-type" evidence="5">
    <location>
        <begin position="164"/>
        <end position="180"/>
    </location>
</feature>
<dbReference type="Gene3D" id="4.10.60.10">
    <property type="entry name" value="Zinc finger, CCHC-type"/>
    <property type="match status" value="1"/>
</dbReference>
<dbReference type="SMART" id="SM00343">
    <property type="entry name" value="ZnF_C2HC"/>
    <property type="match status" value="2"/>
</dbReference>
<feature type="domain" description="CCHC-type" evidence="5">
    <location>
        <begin position="142"/>
        <end position="156"/>
    </location>
</feature>
<dbReference type="Pfam" id="PF00076">
    <property type="entry name" value="RRM_1"/>
    <property type="match status" value="1"/>
</dbReference>
<dbReference type="EMBL" id="QGKV02000297">
    <property type="protein sequence ID" value="KAF3608923.1"/>
    <property type="molecule type" value="Genomic_DNA"/>
</dbReference>
<sequence length="337" mass="38356">MPRYDDRYSSNDRYGGARLYVGHLSSRTRERDLEHLFSKYGRFLDLEVCGERESFGGSVCCVCFGGEHGNNLKSDVLIRDLDMKRDYAFIEFSDPRDADDARYRLDGRDFDGSRITVEFARGTPRGSREFSSSRGPPPGSGRCFNCGLEGHWARDCSAGDWKNKCYRCGDRGHIERNCKNSPKKLRRDASYSRSPVRSRSRSPPRRRRRSPSRSYSRDRSYSRSRSPVRKETDRSPGAAMSRSPEAARSRSPEAARSRSPEAARSRSPELMVDNSPPSKDRKRSLTPEEGSPMREKNSSKEKELSPRGNDDGGIGTNEQDRSPSPREDRSRVEDDEQ</sequence>
<dbReference type="PROSITE" id="PS50158">
    <property type="entry name" value="ZF_CCHC"/>
    <property type="match status" value="2"/>
</dbReference>
<dbReference type="PROSITE" id="PS50102">
    <property type="entry name" value="RRM"/>
    <property type="match status" value="1"/>
</dbReference>
<dbReference type="InterPro" id="IPR012677">
    <property type="entry name" value="Nucleotide-bd_a/b_plait_sf"/>
</dbReference>
<feature type="domain" description="RRM" evidence="4">
    <location>
        <begin position="17"/>
        <end position="122"/>
    </location>
</feature>
<dbReference type="PANTHER" id="PTHR48038:SF1">
    <property type="entry name" value="RIBONUCLEOPROTEIN RB97D"/>
    <property type="match status" value="1"/>
</dbReference>
<accession>A0ABQ7EZ21</accession>
<dbReference type="InterPro" id="IPR001878">
    <property type="entry name" value="Znf_CCHC"/>
</dbReference>
<dbReference type="Gene3D" id="3.30.70.330">
    <property type="match status" value="1"/>
</dbReference>
<keyword evidence="2" id="KW-0694">RNA-binding</keyword>
<dbReference type="InterPro" id="IPR036875">
    <property type="entry name" value="Znf_CCHC_sf"/>
</dbReference>
<proteinExistence type="predicted"/>
<dbReference type="InterPro" id="IPR035979">
    <property type="entry name" value="RBD_domain_sf"/>
</dbReference>
<evidence type="ECO:0000259" key="4">
    <source>
        <dbReference type="PROSITE" id="PS50102"/>
    </source>
</evidence>
<dbReference type="SMART" id="SM00360">
    <property type="entry name" value="RRM"/>
    <property type="match status" value="1"/>
</dbReference>
<dbReference type="Proteomes" id="UP000266723">
    <property type="component" value="Unassembled WGS sequence"/>
</dbReference>
<organism evidence="6 7">
    <name type="scientific">Brassica cretica</name>
    <name type="common">Mustard</name>
    <dbReference type="NCBI Taxonomy" id="69181"/>
    <lineage>
        <taxon>Eukaryota</taxon>
        <taxon>Viridiplantae</taxon>
        <taxon>Streptophyta</taxon>
        <taxon>Embryophyta</taxon>
        <taxon>Tracheophyta</taxon>
        <taxon>Spermatophyta</taxon>
        <taxon>Magnoliopsida</taxon>
        <taxon>eudicotyledons</taxon>
        <taxon>Gunneridae</taxon>
        <taxon>Pentapetalae</taxon>
        <taxon>rosids</taxon>
        <taxon>malvids</taxon>
        <taxon>Brassicales</taxon>
        <taxon>Brassicaceae</taxon>
        <taxon>Brassiceae</taxon>
        <taxon>Brassica</taxon>
    </lineage>
</organism>
<dbReference type="SUPFAM" id="SSF54928">
    <property type="entry name" value="RNA-binding domain, RBD"/>
    <property type="match status" value="1"/>
</dbReference>
<protein>
    <submittedName>
        <fullName evidence="6">Uncharacterized protein</fullName>
    </submittedName>
</protein>
<dbReference type="Pfam" id="PF00098">
    <property type="entry name" value="zf-CCHC"/>
    <property type="match status" value="2"/>
</dbReference>
<feature type="compositionally biased region" description="Basic and acidic residues" evidence="3">
    <location>
        <begin position="245"/>
        <end position="267"/>
    </location>
</feature>
<reference evidence="6 7" key="1">
    <citation type="journal article" date="2020" name="BMC Genomics">
        <title>Intraspecific diversification of the crop wild relative Brassica cretica Lam. using demographic model selection.</title>
        <authorList>
            <person name="Kioukis A."/>
            <person name="Michalopoulou V.A."/>
            <person name="Briers L."/>
            <person name="Pirintsos S."/>
            <person name="Studholme D.J."/>
            <person name="Pavlidis P."/>
            <person name="Sarris P.F."/>
        </authorList>
    </citation>
    <scope>NUCLEOTIDE SEQUENCE [LARGE SCALE GENOMIC DNA]</scope>
    <source>
        <strain evidence="7">cv. PFS-1207/04</strain>
    </source>
</reference>
<evidence type="ECO:0000259" key="5">
    <source>
        <dbReference type="PROSITE" id="PS50158"/>
    </source>
</evidence>
<evidence type="ECO:0000256" key="3">
    <source>
        <dbReference type="SAM" id="MobiDB-lite"/>
    </source>
</evidence>
<keyword evidence="1" id="KW-0863">Zinc-finger</keyword>
<feature type="compositionally biased region" description="Basic residues" evidence="3">
    <location>
        <begin position="196"/>
        <end position="211"/>
    </location>
</feature>
<feature type="region of interest" description="Disordered" evidence="3">
    <location>
        <begin position="176"/>
        <end position="337"/>
    </location>
</feature>
<feature type="compositionally biased region" description="Basic and acidic residues" evidence="3">
    <location>
        <begin position="318"/>
        <end position="337"/>
    </location>
</feature>
<evidence type="ECO:0000256" key="2">
    <source>
        <dbReference type="PROSITE-ProRule" id="PRU00176"/>
    </source>
</evidence>
<feature type="compositionally biased region" description="Basic and acidic residues" evidence="3">
    <location>
        <begin position="283"/>
        <end position="310"/>
    </location>
</feature>
<keyword evidence="7" id="KW-1185">Reference proteome</keyword>
<dbReference type="PANTHER" id="PTHR48038">
    <property type="entry name" value="RIBONUCLEOPROTEIN RB97D"/>
    <property type="match status" value="1"/>
</dbReference>
<dbReference type="SUPFAM" id="SSF57756">
    <property type="entry name" value="Retrovirus zinc finger-like domains"/>
    <property type="match status" value="1"/>
</dbReference>
<name>A0ABQ7EZ21_BRACR</name>
<gene>
    <name evidence="6" type="ORF">DY000_02051064</name>
</gene>
<keyword evidence="1" id="KW-0479">Metal-binding</keyword>
<evidence type="ECO:0000313" key="6">
    <source>
        <dbReference type="EMBL" id="KAF3608923.1"/>
    </source>
</evidence>
<keyword evidence="1" id="KW-0862">Zinc</keyword>
<dbReference type="InterPro" id="IPR000504">
    <property type="entry name" value="RRM_dom"/>
</dbReference>
<comment type="caution">
    <text evidence="6">The sequence shown here is derived from an EMBL/GenBank/DDBJ whole genome shotgun (WGS) entry which is preliminary data.</text>
</comment>